<gene>
    <name evidence="1" type="ORF">GGP41_006524</name>
</gene>
<organism evidence="1 2">
    <name type="scientific">Cochliobolus sativus</name>
    <name type="common">Common root rot and spot blotch fungus</name>
    <name type="synonym">Bipolaris sorokiniana</name>
    <dbReference type="NCBI Taxonomy" id="45130"/>
    <lineage>
        <taxon>Eukaryota</taxon>
        <taxon>Fungi</taxon>
        <taxon>Dikarya</taxon>
        <taxon>Ascomycota</taxon>
        <taxon>Pezizomycotina</taxon>
        <taxon>Dothideomycetes</taxon>
        <taxon>Pleosporomycetidae</taxon>
        <taxon>Pleosporales</taxon>
        <taxon>Pleosporineae</taxon>
        <taxon>Pleosporaceae</taxon>
        <taxon>Bipolaris</taxon>
    </lineage>
</organism>
<dbReference type="EMBL" id="WNKQ01000001">
    <property type="protein sequence ID" value="KAF5853782.1"/>
    <property type="molecule type" value="Genomic_DNA"/>
</dbReference>
<dbReference type="Proteomes" id="UP000624244">
    <property type="component" value="Unassembled WGS sequence"/>
</dbReference>
<accession>A0A8H5ZQZ2</accession>
<reference evidence="1" key="1">
    <citation type="submission" date="2019-11" db="EMBL/GenBank/DDBJ databases">
        <title>Bipolaris sorokiniana Genome sequencing.</title>
        <authorList>
            <person name="Wang H."/>
        </authorList>
    </citation>
    <scope>NUCLEOTIDE SEQUENCE</scope>
</reference>
<evidence type="ECO:0000313" key="1">
    <source>
        <dbReference type="EMBL" id="KAF5853782.1"/>
    </source>
</evidence>
<dbReference type="AlphaFoldDB" id="A0A8H5ZQZ2"/>
<evidence type="ECO:0000313" key="2">
    <source>
        <dbReference type="Proteomes" id="UP000624244"/>
    </source>
</evidence>
<name>A0A8H5ZQZ2_COCSA</name>
<sequence>MSSACLSFVNLPKPLFPVAGHWCKRANHVSFDFLHSVGVFLFSFFRFWDMDTDDTPLHTSNGVFDFSIPRKQYPTWPFHEDLLKELNQSFLHTLNAVRFVFCCFMT</sequence>
<protein>
    <submittedName>
        <fullName evidence="1">Uncharacterized protein</fullName>
    </submittedName>
</protein>
<comment type="caution">
    <text evidence="1">The sequence shown here is derived from an EMBL/GenBank/DDBJ whole genome shotgun (WGS) entry which is preliminary data.</text>
</comment>
<proteinExistence type="predicted"/>